<dbReference type="InterPro" id="IPR021293">
    <property type="entry name" value="DUF2865"/>
</dbReference>
<proteinExistence type="predicted"/>
<feature type="compositionally biased region" description="Polar residues" evidence="1">
    <location>
        <begin position="345"/>
        <end position="358"/>
    </location>
</feature>
<dbReference type="OrthoDB" id="7850882at2"/>
<dbReference type="Proteomes" id="UP000241764">
    <property type="component" value="Unassembled WGS sequence"/>
</dbReference>
<feature type="region of interest" description="Disordered" evidence="1">
    <location>
        <begin position="250"/>
        <end position="358"/>
    </location>
</feature>
<organism evidence="2 3">
    <name type="scientific">Phyllobacterium sophorae</name>
    <dbReference type="NCBI Taxonomy" id="1520277"/>
    <lineage>
        <taxon>Bacteria</taxon>
        <taxon>Pseudomonadati</taxon>
        <taxon>Pseudomonadota</taxon>
        <taxon>Alphaproteobacteria</taxon>
        <taxon>Hyphomicrobiales</taxon>
        <taxon>Phyllobacteriaceae</taxon>
        <taxon>Phyllobacterium</taxon>
    </lineage>
</organism>
<feature type="region of interest" description="Disordered" evidence="1">
    <location>
        <begin position="96"/>
        <end position="140"/>
    </location>
</feature>
<feature type="compositionally biased region" description="Low complexity" evidence="1">
    <location>
        <begin position="292"/>
        <end position="302"/>
    </location>
</feature>
<feature type="compositionally biased region" description="Basic and acidic residues" evidence="1">
    <location>
        <begin position="99"/>
        <end position="117"/>
    </location>
</feature>
<comment type="caution">
    <text evidence="2">The sequence shown here is derived from an EMBL/GenBank/DDBJ whole genome shotgun (WGS) entry which is preliminary data.</text>
</comment>
<feature type="compositionally biased region" description="Basic and acidic residues" evidence="1">
    <location>
        <begin position="272"/>
        <end position="288"/>
    </location>
</feature>
<feature type="compositionally biased region" description="Basic and acidic residues" evidence="1">
    <location>
        <begin position="313"/>
        <end position="330"/>
    </location>
</feature>
<dbReference type="Pfam" id="PF11064">
    <property type="entry name" value="DUF2865"/>
    <property type="match status" value="1"/>
</dbReference>
<sequence>MSHYCRIIVDGSCAFVSPRMRMITPGFWMYRLLHLLVFAVAAIVATTQLASANSDICMRMQQRLDQLNSSSDPDDYELTLRRDRVEAALDANDCPTIDEPIHAEPRRDVPLYDEPQRDQPLQELPGDVAQPRPYDILGNEPEPIEREMSTAPVYGGRYQTLCVRTCDGYYFPISYETGAENFSRDQTQCQAQCPGAKLFYQPTDNQNPETMISLRGDVYKNMPNAFKFRNVGATATPQCFCQKPAGNFKTLGNPREVPVEPVKPVPAPDANKSLEARSEPAKPTESKPAEPAPAAEAANPSSIIQLGEPAKGNIEKPKPLTEDKPIDPNRKVRVVGPAFLPDQAGATSLQAPDQKSGR</sequence>
<name>A0A2P7BHX8_9HYPH</name>
<evidence type="ECO:0000313" key="3">
    <source>
        <dbReference type="Proteomes" id="UP000241764"/>
    </source>
</evidence>
<evidence type="ECO:0000256" key="1">
    <source>
        <dbReference type="SAM" id="MobiDB-lite"/>
    </source>
</evidence>
<dbReference type="EMBL" id="PGGM01000002">
    <property type="protein sequence ID" value="PSH66071.1"/>
    <property type="molecule type" value="Genomic_DNA"/>
</dbReference>
<gene>
    <name evidence="2" type="ORF">CU103_05585</name>
</gene>
<reference evidence="3" key="1">
    <citation type="submission" date="2017-11" db="EMBL/GenBank/DDBJ databases">
        <authorList>
            <person name="Kuznetsova I."/>
            <person name="Sazanova A."/>
            <person name="Chirak E."/>
            <person name="Safronova V."/>
            <person name="Willems A."/>
        </authorList>
    </citation>
    <scope>NUCLEOTIDE SEQUENCE [LARGE SCALE GENOMIC DNA]</scope>
    <source>
        <strain evidence="3">CCBAU 03422</strain>
    </source>
</reference>
<evidence type="ECO:0000313" key="2">
    <source>
        <dbReference type="EMBL" id="PSH66071.1"/>
    </source>
</evidence>
<protein>
    <recommendedName>
        <fullName evidence="4">DUF2865 domain-containing protein</fullName>
    </recommendedName>
</protein>
<keyword evidence="3" id="KW-1185">Reference proteome</keyword>
<evidence type="ECO:0008006" key="4">
    <source>
        <dbReference type="Google" id="ProtNLM"/>
    </source>
</evidence>
<accession>A0A2P7BHX8</accession>
<dbReference type="AlphaFoldDB" id="A0A2P7BHX8"/>